<dbReference type="SMART" id="SM00855">
    <property type="entry name" value="PGAM"/>
    <property type="match status" value="1"/>
</dbReference>
<name>A0ABX1J1D9_9PSEU</name>
<evidence type="ECO:0000313" key="5">
    <source>
        <dbReference type="Proteomes" id="UP000715441"/>
    </source>
</evidence>
<dbReference type="InterPro" id="IPR029033">
    <property type="entry name" value="His_PPase_superfam"/>
</dbReference>
<dbReference type="Proteomes" id="UP000715441">
    <property type="component" value="Unassembled WGS sequence"/>
</dbReference>
<sequence>MLHLVRHGESEWNVAGRVQGQSARAGSLTATGRAQAARAAALLTGTRATAIVTSDLRRARDTAVLLAETLGLPVHEDPSLREQNLGELEGLKFTQGTVQGTIDGLWRHPARRPAGGESVLEMYERIHGTLARYAGRDLILVTHGGPVRVATTTADPRRGEAVPRVAVGNAAVTSLQPRPSDAPASPRCSPGSPARAATPR</sequence>
<gene>
    <name evidence="4" type="ORF">HFP15_11955</name>
</gene>
<dbReference type="PROSITE" id="PS00175">
    <property type="entry name" value="PG_MUTASE"/>
    <property type="match status" value="1"/>
</dbReference>
<feature type="region of interest" description="Disordered" evidence="3">
    <location>
        <begin position="169"/>
        <end position="200"/>
    </location>
</feature>
<dbReference type="EMBL" id="JAAXLS010000006">
    <property type="protein sequence ID" value="NKQ53592.1"/>
    <property type="molecule type" value="Genomic_DNA"/>
</dbReference>
<keyword evidence="5" id="KW-1185">Reference proteome</keyword>
<dbReference type="Pfam" id="PF00300">
    <property type="entry name" value="His_Phos_1"/>
    <property type="match status" value="1"/>
</dbReference>
<evidence type="ECO:0000256" key="1">
    <source>
        <dbReference type="ARBA" id="ARBA00023152"/>
    </source>
</evidence>
<proteinExistence type="predicted"/>
<evidence type="ECO:0000313" key="4">
    <source>
        <dbReference type="EMBL" id="NKQ53592.1"/>
    </source>
</evidence>
<dbReference type="InterPro" id="IPR013078">
    <property type="entry name" value="His_Pase_superF_clade-1"/>
</dbReference>
<protein>
    <submittedName>
        <fullName evidence="4">Histidine phosphatase family protein</fullName>
    </submittedName>
</protein>
<evidence type="ECO:0000256" key="2">
    <source>
        <dbReference type="ARBA" id="ARBA00023235"/>
    </source>
</evidence>
<dbReference type="InterPro" id="IPR050275">
    <property type="entry name" value="PGM_Phosphatase"/>
</dbReference>
<dbReference type="SUPFAM" id="SSF53254">
    <property type="entry name" value="Phosphoglycerate mutase-like"/>
    <property type="match status" value="1"/>
</dbReference>
<dbReference type="PANTHER" id="PTHR48100">
    <property type="entry name" value="BROAD-SPECIFICITY PHOSPHATASE YOR283W-RELATED"/>
    <property type="match status" value="1"/>
</dbReference>
<dbReference type="RefSeq" id="WP_168514682.1">
    <property type="nucleotide sequence ID" value="NZ_JAAXLS010000006.1"/>
</dbReference>
<dbReference type="PANTHER" id="PTHR48100:SF1">
    <property type="entry name" value="HISTIDINE PHOSPHATASE FAMILY PROTEIN-RELATED"/>
    <property type="match status" value="1"/>
</dbReference>
<keyword evidence="2" id="KW-0413">Isomerase</keyword>
<dbReference type="Gene3D" id="3.40.50.1240">
    <property type="entry name" value="Phosphoglycerate mutase-like"/>
    <property type="match status" value="1"/>
</dbReference>
<dbReference type="CDD" id="cd07067">
    <property type="entry name" value="HP_PGM_like"/>
    <property type="match status" value="1"/>
</dbReference>
<dbReference type="InterPro" id="IPR001345">
    <property type="entry name" value="PG/BPGM_mutase_AS"/>
</dbReference>
<keyword evidence="1" id="KW-0324">Glycolysis</keyword>
<comment type="caution">
    <text evidence="4">The sequence shown here is derived from an EMBL/GenBank/DDBJ whole genome shotgun (WGS) entry which is preliminary data.</text>
</comment>
<evidence type="ECO:0000256" key="3">
    <source>
        <dbReference type="SAM" id="MobiDB-lite"/>
    </source>
</evidence>
<accession>A0ABX1J1D9</accession>
<reference evidence="4 5" key="1">
    <citation type="submission" date="2020-04" db="EMBL/GenBank/DDBJ databases">
        <title>Novel species.</title>
        <authorList>
            <person name="Teo W.F.A."/>
            <person name="Lipun K."/>
            <person name="Srisuk N."/>
            <person name="Duangmal K."/>
        </authorList>
    </citation>
    <scope>NUCLEOTIDE SEQUENCE [LARGE SCALE GENOMIC DNA]</scope>
    <source>
        <strain evidence="4 5">K13G38</strain>
    </source>
</reference>
<organism evidence="4 5">
    <name type="scientific">Amycolatopsis acididurans</name>
    <dbReference type="NCBI Taxonomy" id="2724524"/>
    <lineage>
        <taxon>Bacteria</taxon>
        <taxon>Bacillati</taxon>
        <taxon>Actinomycetota</taxon>
        <taxon>Actinomycetes</taxon>
        <taxon>Pseudonocardiales</taxon>
        <taxon>Pseudonocardiaceae</taxon>
        <taxon>Amycolatopsis</taxon>
    </lineage>
</organism>